<reference evidence="2" key="1">
    <citation type="submission" date="2020-11" db="EMBL/GenBank/DDBJ databases">
        <authorList>
            <consortium name="DOE Joint Genome Institute"/>
            <person name="Ahrendt S."/>
            <person name="Riley R."/>
            <person name="Andreopoulos W."/>
            <person name="LaButti K."/>
            <person name="Pangilinan J."/>
            <person name="Ruiz-duenas F.J."/>
            <person name="Barrasa J.M."/>
            <person name="Sanchez-Garcia M."/>
            <person name="Camarero S."/>
            <person name="Miyauchi S."/>
            <person name="Serrano A."/>
            <person name="Linde D."/>
            <person name="Babiker R."/>
            <person name="Drula E."/>
            <person name="Ayuso-Fernandez I."/>
            <person name="Pacheco R."/>
            <person name="Padilla G."/>
            <person name="Ferreira P."/>
            <person name="Barriuso J."/>
            <person name="Kellner H."/>
            <person name="Castanera R."/>
            <person name="Alfaro M."/>
            <person name="Ramirez L."/>
            <person name="Pisabarro A.G."/>
            <person name="Kuo A."/>
            <person name="Tritt A."/>
            <person name="Lipzen A."/>
            <person name="He G."/>
            <person name="Yan M."/>
            <person name="Ng V."/>
            <person name="Cullen D."/>
            <person name="Martin F."/>
            <person name="Rosso M.-N."/>
            <person name="Henrissat B."/>
            <person name="Hibbett D."/>
            <person name="Martinez A.T."/>
            <person name="Grigoriev I.V."/>
        </authorList>
    </citation>
    <scope>NUCLEOTIDE SEQUENCE</scope>
    <source>
        <strain evidence="2">AH 44721</strain>
    </source>
</reference>
<proteinExistence type="predicted"/>
<gene>
    <name evidence="2" type="ORF">CPB84DRAFT_1853582</name>
</gene>
<accession>A0A9P5TFJ5</accession>
<evidence type="ECO:0000313" key="3">
    <source>
        <dbReference type="Proteomes" id="UP000724874"/>
    </source>
</evidence>
<evidence type="ECO:0000313" key="2">
    <source>
        <dbReference type="EMBL" id="KAF8874520.1"/>
    </source>
</evidence>
<name>A0A9P5TFJ5_GYMJU</name>
<dbReference type="EMBL" id="JADNYJ010000212">
    <property type="protein sequence ID" value="KAF8874520.1"/>
    <property type="molecule type" value="Genomic_DNA"/>
</dbReference>
<comment type="caution">
    <text evidence="2">The sequence shown here is derived from an EMBL/GenBank/DDBJ whole genome shotgun (WGS) entry which is preliminary data.</text>
</comment>
<keyword evidence="3" id="KW-1185">Reference proteome</keyword>
<protein>
    <submittedName>
        <fullName evidence="2">Uncharacterized protein</fullName>
    </submittedName>
</protein>
<feature type="region of interest" description="Disordered" evidence="1">
    <location>
        <begin position="1"/>
        <end position="34"/>
    </location>
</feature>
<organism evidence="2 3">
    <name type="scientific">Gymnopilus junonius</name>
    <name type="common">Spectacular rustgill mushroom</name>
    <name type="synonym">Gymnopilus spectabilis subsp. junonius</name>
    <dbReference type="NCBI Taxonomy" id="109634"/>
    <lineage>
        <taxon>Eukaryota</taxon>
        <taxon>Fungi</taxon>
        <taxon>Dikarya</taxon>
        <taxon>Basidiomycota</taxon>
        <taxon>Agaricomycotina</taxon>
        <taxon>Agaricomycetes</taxon>
        <taxon>Agaricomycetidae</taxon>
        <taxon>Agaricales</taxon>
        <taxon>Agaricineae</taxon>
        <taxon>Hymenogastraceae</taxon>
        <taxon>Gymnopilus</taxon>
    </lineage>
</organism>
<dbReference type="Proteomes" id="UP000724874">
    <property type="component" value="Unassembled WGS sequence"/>
</dbReference>
<evidence type="ECO:0000256" key="1">
    <source>
        <dbReference type="SAM" id="MobiDB-lite"/>
    </source>
</evidence>
<sequence>MASPNRFRPSDRSQDSRSPSSQTTTPTSATSSTAADIEACASFLEEVDEWLIRINKRVAELEHRHKKHLSGDGWEWMSKYPGERRRWRKGAMTA</sequence>
<dbReference type="OrthoDB" id="3050204at2759"/>
<dbReference type="AlphaFoldDB" id="A0A9P5TFJ5"/>
<feature type="compositionally biased region" description="Low complexity" evidence="1">
    <location>
        <begin position="16"/>
        <end position="34"/>
    </location>
</feature>